<name>A0A1F6EJQ1_9BACT</name>
<dbReference type="PANTHER" id="PTHR45947">
    <property type="entry name" value="SULFOQUINOVOSYL TRANSFERASE SQD2"/>
    <property type="match status" value="1"/>
</dbReference>
<dbReference type="InterPro" id="IPR050194">
    <property type="entry name" value="Glycosyltransferase_grp1"/>
</dbReference>
<proteinExistence type="predicted"/>
<dbReference type="Proteomes" id="UP000178427">
    <property type="component" value="Unassembled WGS sequence"/>
</dbReference>
<dbReference type="GO" id="GO:0016757">
    <property type="term" value="F:glycosyltransferase activity"/>
    <property type="evidence" value="ECO:0007669"/>
    <property type="project" value="InterPro"/>
</dbReference>
<protein>
    <recommendedName>
        <fullName evidence="5">Glycosyltransferase subfamily 4-like N-terminal domain-containing protein</fullName>
    </recommendedName>
</protein>
<dbReference type="Gene3D" id="3.40.50.2000">
    <property type="entry name" value="Glycogen Phosphorylase B"/>
    <property type="match status" value="2"/>
</dbReference>
<evidence type="ECO:0000313" key="4">
    <source>
        <dbReference type="Proteomes" id="UP000178427"/>
    </source>
</evidence>
<dbReference type="Pfam" id="PF00534">
    <property type="entry name" value="Glycos_transf_1"/>
    <property type="match status" value="1"/>
</dbReference>
<dbReference type="SUPFAM" id="SSF53756">
    <property type="entry name" value="UDP-Glycosyltransferase/glycogen phosphorylase"/>
    <property type="match status" value="1"/>
</dbReference>
<evidence type="ECO:0008006" key="5">
    <source>
        <dbReference type="Google" id="ProtNLM"/>
    </source>
</evidence>
<dbReference type="STRING" id="1798513.A3A40_02485"/>
<dbReference type="EMBL" id="MFMA01000027">
    <property type="protein sequence ID" value="OGG73854.1"/>
    <property type="molecule type" value="Genomic_DNA"/>
</dbReference>
<evidence type="ECO:0000313" key="3">
    <source>
        <dbReference type="EMBL" id="OGG73854.1"/>
    </source>
</evidence>
<organism evidence="3 4">
    <name type="scientific">Candidatus Kaiserbacteria bacterium RIFCSPLOWO2_01_FULL_54_20</name>
    <dbReference type="NCBI Taxonomy" id="1798513"/>
    <lineage>
        <taxon>Bacteria</taxon>
        <taxon>Candidatus Kaiseribacteriota</taxon>
    </lineage>
</organism>
<evidence type="ECO:0000259" key="1">
    <source>
        <dbReference type="Pfam" id="PF00534"/>
    </source>
</evidence>
<dbReference type="Pfam" id="PF13439">
    <property type="entry name" value="Glyco_transf_4"/>
    <property type="match status" value="1"/>
</dbReference>
<dbReference type="PANTHER" id="PTHR45947:SF3">
    <property type="entry name" value="SULFOQUINOVOSYL TRANSFERASE SQD2"/>
    <property type="match status" value="1"/>
</dbReference>
<accession>A0A1F6EJQ1</accession>
<gene>
    <name evidence="3" type="ORF">A3A40_02485</name>
</gene>
<dbReference type="AlphaFoldDB" id="A0A1F6EJQ1"/>
<feature type="domain" description="Glycosyltransferase subfamily 4-like N-terminal" evidence="2">
    <location>
        <begin position="50"/>
        <end position="176"/>
    </location>
</feature>
<dbReference type="InterPro" id="IPR001296">
    <property type="entry name" value="Glyco_trans_1"/>
</dbReference>
<sequence>MNVLQIGSDVSIFQSHSPAHARIGAYGRMFGDLHMIVFSLKKQRLPRTRIGLETNVYPTASVSRFLYIIDAIRIARIIPDIDVVSVQDPFEIGIAGWLIARMRKIPLHVQVHTDFLSDGYSKHALLNKIRVKIASFILPRAARVRVVSEKIRSGIEERYHLPIPVTMLPIFTDVARFRDKETDPALAHRFRHFSKKLLVVSRLESEKNVSAAIDALKAAPQDACLIILGEGSERMRLEKLARKNDLSSRVFFEMGDPAAYYKLADLLLVPSFYEGYGLVIIEALAAGKPVLSTDVGIAREAGAIVTTEEKFADALADWFKNGPRTGELRNYPYAKVEEYVHAYCNDIMACTNGKKLP</sequence>
<comment type="caution">
    <text evidence="3">The sequence shown here is derived from an EMBL/GenBank/DDBJ whole genome shotgun (WGS) entry which is preliminary data.</text>
</comment>
<evidence type="ECO:0000259" key="2">
    <source>
        <dbReference type="Pfam" id="PF13439"/>
    </source>
</evidence>
<dbReference type="InterPro" id="IPR028098">
    <property type="entry name" value="Glyco_trans_4-like_N"/>
</dbReference>
<reference evidence="3 4" key="1">
    <citation type="journal article" date="2016" name="Nat. Commun.">
        <title>Thousands of microbial genomes shed light on interconnected biogeochemical processes in an aquifer system.</title>
        <authorList>
            <person name="Anantharaman K."/>
            <person name="Brown C.T."/>
            <person name="Hug L.A."/>
            <person name="Sharon I."/>
            <person name="Castelle C.J."/>
            <person name="Probst A.J."/>
            <person name="Thomas B.C."/>
            <person name="Singh A."/>
            <person name="Wilkins M.J."/>
            <person name="Karaoz U."/>
            <person name="Brodie E.L."/>
            <person name="Williams K.H."/>
            <person name="Hubbard S.S."/>
            <person name="Banfield J.F."/>
        </authorList>
    </citation>
    <scope>NUCLEOTIDE SEQUENCE [LARGE SCALE GENOMIC DNA]</scope>
</reference>
<feature type="domain" description="Glycosyl transferase family 1" evidence="1">
    <location>
        <begin position="194"/>
        <end position="324"/>
    </location>
</feature>